<dbReference type="RefSeq" id="WP_369328014.1">
    <property type="nucleotide sequence ID" value="NZ_JAULBC010000001.1"/>
</dbReference>
<proteinExistence type="predicted"/>
<accession>A0ABV3Z9T5</accession>
<dbReference type="PROSITE" id="PS51257">
    <property type="entry name" value="PROKAR_LIPOPROTEIN"/>
    <property type="match status" value="1"/>
</dbReference>
<comment type="caution">
    <text evidence="1">The sequence shown here is derived from an EMBL/GenBank/DDBJ whole genome shotgun (WGS) entry which is preliminary data.</text>
</comment>
<organism evidence="1 2">
    <name type="scientific">Danxiaibacter flavus</name>
    <dbReference type="NCBI Taxonomy" id="3049108"/>
    <lineage>
        <taxon>Bacteria</taxon>
        <taxon>Pseudomonadati</taxon>
        <taxon>Bacteroidota</taxon>
        <taxon>Chitinophagia</taxon>
        <taxon>Chitinophagales</taxon>
        <taxon>Chitinophagaceae</taxon>
        <taxon>Danxiaibacter</taxon>
    </lineage>
</organism>
<keyword evidence="2" id="KW-1185">Reference proteome</keyword>
<protein>
    <submittedName>
        <fullName evidence="1">Uncharacterized protein</fullName>
    </submittedName>
</protein>
<dbReference type="EMBL" id="JAULBC010000001">
    <property type="protein sequence ID" value="MEX6686618.1"/>
    <property type="molecule type" value="Genomic_DNA"/>
</dbReference>
<name>A0ABV3Z9T5_9BACT</name>
<sequence length="296" mass="32462">MVRLLVLISIICSVAVSCNKTNDIQLKNNSVLTNGNMHKVSYKLNGLGDLGNGRTNSKEVAAGSYLDYLFYAVYDSTGKLVHKKEQRKIFSPDNFGFISDSLLTGSYNVVVAGTKDSLLFANGYNQLNTLQLSGNFPQDVFCSKFSLSVGNKDTSLNNIRLDRLTGQLEIVLTDSLLALLYQTITCSVTNHPQAYNVMADSTVGSTYAGRTFYGYQMGQKTSVFDAFFLGSDSTYTIEILANTGYLGGNVSKKIKNVKLYRNKKTILTGSFNNASSTVNANRAGDVTDKHFIIQHF</sequence>
<gene>
    <name evidence="1" type="ORF">QTN47_03890</name>
</gene>
<evidence type="ECO:0000313" key="1">
    <source>
        <dbReference type="EMBL" id="MEX6686618.1"/>
    </source>
</evidence>
<reference evidence="1 2" key="1">
    <citation type="submission" date="2023-07" db="EMBL/GenBank/DDBJ databases">
        <authorList>
            <person name="Lian W.-H."/>
        </authorList>
    </citation>
    <scope>NUCLEOTIDE SEQUENCE [LARGE SCALE GENOMIC DNA]</scope>
    <source>
        <strain evidence="1 2">SYSU DXS3180</strain>
    </source>
</reference>
<evidence type="ECO:0000313" key="2">
    <source>
        <dbReference type="Proteomes" id="UP001560573"/>
    </source>
</evidence>
<dbReference type="Proteomes" id="UP001560573">
    <property type="component" value="Unassembled WGS sequence"/>
</dbReference>